<dbReference type="Pfam" id="PF13681">
    <property type="entry name" value="PilX"/>
    <property type="match status" value="1"/>
</dbReference>
<feature type="domain" description="PilX/PilW C-terminal" evidence="2">
    <location>
        <begin position="81"/>
        <end position="174"/>
    </location>
</feature>
<evidence type="ECO:0000313" key="5">
    <source>
        <dbReference type="Proteomes" id="UP001596045"/>
    </source>
</evidence>
<gene>
    <name evidence="4" type="ORF">ACFPM8_01425</name>
</gene>
<keyword evidence="1" id="KW-1133">Transmembrane helix</keyword>
<feature type="transmembrane region" description="Helical" evidence="1">
    <location>
        <begin position="12"/>
        <end position="31"/>
    </location>
</feature>
<dbReference type="EMBL" id="JBHSMT010000005">
    <property type="protein sequence ID" value="MFC5472608.1"/>
    <property type="molecule type" value="Genomic_DNA"/>
</dbReference>
<dbReference type="Proteomes" id="UP001596045">
    <property type="component" value="Unassembled WGS sequence"/>
</dbReference>
<feature type="domain" description="Type 4 fimbrial biogenesis protein PilX N-terminal" evidence="3">
    <location>
        <begin position="9"/>
        <end position="58"/>
    </location>
</feature>
<keyword evidence="1" id="KW-0812">Transmembrane</keyword>
<evidence type="ECO:0000259" key="2">
    <source>
        <dbReference type="Pfam" id="PF13681"/>
    </source>
</evidence>
<sequence length="176" mass="18845">MVKTKHSHSGIALPIVLIFLVVMMLIGAVAIRNVTLDEKMAGNSRNQQLAFQAAERALRYCENAIQGTVPAGGAKPTVKNPAAPTDPNLWEVADNWTGSKAIAVTIPSGSWTINSKTFNDGLASEPQCMVEDVGTTLKLAPTQAKRDFTTKVYRITARGVGATTDAVALLQSYLKF</sequence>
<evidence type="ECO:0000313" key="4">
    <source>
        <dbReference type="EMBL" id="MFC5472608.1"/>
    </source>
</evidence>
<reference evidence="5" key="1">
    <citation type="journal article" date="2019" name="Int. J. Syst. Evol. Microbiol.">
        <title>The Global Catalogue of Microorganisms (GCM) 10K type strain sequencing project: providing services to taxonomists for standard genome sequencing and annotation.</title>
        <authorList>
            <consortium name="The Broad Institute Genomics Platform"/>
            <consortium name="The Broad Institute Genome Sequencing Center for Infectious Disease"/>
            <person name="Wu L."/>
            <person name="Ma J."/>
        </authorList>
    </citation>
    <scope>NUCLEOTIDE SEQUENCE [LARGE SCALE GENOMIC DNA]</scope>
    <source>
        <strain evidence="5">JCM 17066</strain>
    </source>
</reference>
<comment type="caution">
    <text evidence="4">The sequence shown here is derived from an EMBL/GenBank/DDBJ whole genome shotgun (WGS) entry which is preliminary data.</text>
</comment>
<keyword evidence="1" id="KW-0472">Membrane</keyword>
<dbReference type="RefSeq" id="WP_378994206.1">
    <property type="nucleotide sequence ID" value="NZ_JBHSMT010000005.1"/>
</dbReference>
<dbReference type="Pfam" id="PF14341">
    <property type="entry name" value="PilX_N"/>
    <property type="match status" value="1"/>
</dbReference>
<dbReference type="InterPro" id="IPR025746">
    <property type="entry name" value="PilX_N_dom"/>
</dbReference>
<organism evidence="4 5">
    <name type="scientific">Paraherbaspirillum soli</name>
    <dbReference type="NCBI Taxonomy" id="631222"/>
    <lineage>
        <taxon>Bacteria</taxon>
        <taxon>Pseudomonadati</taxon>
        <taxon>Pseudomonadota</taxon>
        <taxon>Betaproteobacteria</taxon>
        <taxon>Burkholderiales</taxon>
        <taxon>Oxalobacteraceae</taxon>
        <taxon>Paraherbaspirillum</taxon>
    </lineage>
</organism>
<evidence type="ECO:0000256" key="1">
    <source>
        <dbReference type="SAM" id="Phobius"/>
    </source>
</evidence>
<protein>
    <submittedName>
        <fullName evidence="4">PilX N-terminal domain-containing pilus assembly protein</fullName>
    </submittedName>
</protein>
<accession>A0ABW0M3J5</accession>
<dbReference type="InterPro" id="IPR025205">
    <property type="entry name" value="PilX/PilW_C"/>
</dbReference>
<keyword evidence="5" id="KW-1185">Reference proteome</keyword>
<proteinExistence type="predicted"/>
<name>A0ABW0M3J5_9BURK</name>
<evidence type="ECO:0000259" key="3">
    <source>
        <dbReference type="Pfam" id="PF14341"/>
    </source>
</evidence>